<sequence>MLKHKYISRYFLWLALLVSALHLSACGRSQPTDVEIQAYIENYQVTHDYKVALMDYDVEPSQSGDSGSIRVSGKLELRHPLYIEDLGNTEFRERVEKVLRRNRFSEREINHEIYDRVIRAMARIEGRENEYYTFLKEEYAPGYMINFSADLIYSKGANGYVLDGLVNHPKLQGSRLVKFTNPVVDDTKLVDKAVEAVLAEQARYHELMKASSAVLTKLWDNEHGLVVWNRKVPYLGDENLSASERAQLQEYTDWRGVYRISNIKPVQFNTPHASNFFELGSYTTDGIATCLRPTGFARELKHSKANFEHYCEFGKQYPIKVLLASLLNETNEFDALVEFEIGGASTGELIFQESYFQREENELARYSDRQRVVFLEQPFDLASHNRPAFRLVKSSDNKEELLRLEYTGATDYVAAGLGEIPQEELIDVSSLSQAVDETSSDAVQLSVAPTVGENNAESNKNKAIDSAPPSAETEMVKAIQTELKRLNVYTAEIDGIAGEQTYWAMDYVKKQLGDNSAVRPSQALLTQLKDTPDTAIMTPTEAERLAAEQSQEAIAEQPKKKKTLGGWFSGLFKKKDNKPKD</sequence>
<evidence type="ECO:0000313" key="2">
    <source>
        <dbReference type="EMBL" id="RBP52875.1"/>
    </source>
</evidence>
<comment type="caution">
    <text evidence="2">The sequence shown here is derived from an EMBL/GenBank/DDBJ whole genome shotgun (WGS) entry which is preliminary data.</text>
</comment>
<dbReference type="RefSeq" id="WP_113952489.1">
    <property type="nucleotide sequence ID" value="NZ_QNRT01000001.1"/>
</dbReference>
<gene>
    <name evidence="2" type="ORF">DFR28_101259</name>
</gene>
<evidence type="ECO:0000313" key="3">
    <source>
        <dbReference type="Proteomes" id="UP000253083"/>
    </source>
</evidence>
<dbReference type="OrthoDB" id="9785345at2"/>
<proteinExistence type="predicted"/>
<name>A0A395JQN8_9GAMM</name>
<reference evidence="2 3" key="1">
    <citation type="submission" date="2018-06" db="EMBL/GenBank/DDBJ databases">
        <title>Genomic Encyclopedia of Type Strains, Phase IV (KMG-IV): sequencing the most valuable type-strain genomes for metagenomic binning, comparative biology and taxonomic classification.</title>
        <authorList>
            <person name="Goeker M."/>
        </authorList>
    </citation>
    <scope>NUCLEOTIDE SEQUENCE [LARGE SCALE GENOMIC DNA]</scope>
    <source>
        <strain evidence="2 3">DSM 24032</strain>
    </source>
</reference>
<protein>
    <recommendedName>
        <fullName evidence="4">Peptidoglycan binding protein</fullName>
    </recommendedName>
</protein>
<dbReference type="AlphaFoldDB" id="A0A395JQN8"/>
<evidence type="ECO:0008006" key="4">
    <source>
        <dbReference type="Google" id="ProtNLM"/>
    </source>
</evidence>
<dbReference type="Proteomes" id="UP000253083">
    <property type="component" value="Unassembled WGS sequence"/>
</dbReference>
<feature type="signal peptide" evidence="1">
    <location>
        <begin position="1"/>
        <end position="25"/>
    </location>
</feature>
<evidence type="ECO:0000256" key="1">
    <source>
        <dbReference type="SAM" id="SignalP"/>
    </source>
</evidence>
<dbReference type="EMBL" id="QNRT01000001">
    <property type="protein sequence ID" value="RBP52875.1"/>
    <property type="molecule type" value="Genomic_DNA"/>
</dbReference>
<dbReference type="InParanoid" id="A0A395JQN8"/>
<accession>A0A395JQN8</accession>
<keyword evidence="3" id="KW-1185">Reference proteome</keyword>
<organism evidence="2 3">
    <name type="scientific">Arenicella xantha</name>
    <dbReference type="NCBI Taxonomy" id="644221"/>
    <lineage>
        <taxon>Bacteria</taxon>
        <taxon>Pseudomonadati</taxon>
        <taxon>Pseudomonadota</taxon>
        <taxon>Gammaproteobacteria</taxon>
        <taxon>Arenicellales</taxon>
        <taxon>Arenicellaceae</taxon>
        <taxon>Arenicella</taxon>
    </lineage>
</organism>
<feature type="chain" id="PRO_5017427490" description="Peptidoglycan binding protein" evidence="1">
    <location>
        <begin position="26"/>
        <end position="581"/>
    </location>
</feature>
<keyword evidence="1" id="KW-0732">Signal</keyword>